<keyword evidence="1" id="KW-0812">Transmembrane</keyword>
<feature type="transmembrane region" description="Helical" evidence="1">
    <location>
        <begin position="6"/>
        <end position="29"/>
    </location>
</feature>
<feature type="transmembrane region" description="Helical" evidence="1">
    <location>
        <begin position="41"/>
        <end position="62"/>
    </location>
</feature>
<dbReference type="EMBL" id="CR925678">
    <property type="protein sequence ID" value="CAI27193.1"/>
    <property type="molecule type" value="Genomic_DNA"/>
</dbReference>
<keyword evidence="3" id="KW-1185">Reference proteome</keyword>
<evidence type="ECO:0000256" key="1">
    <source>
        <dbReference type="SAM" id="Phobius"/>
    </source>
</evidence>
<dbReference type="Proteomes" id="UP000001021">
    <property type="component" value="Chromosome"/>
</dbReference>
<evidence type="ECO:0000313" key="3">
    <source>
        <dbReference type="Proteomes" id="UP000001021"/>
    </source>
</evidence>
<evidence type="ECO:0000313" key="2">
    <source>
        <dbReference type="EMBL" id="CAI27193.1"/>
    </source>
</evidence>
<sequence>MYMIMTSLIIPLLAYNSNYIIYLLVNIVYCEEVCIENTKNLFLYVDIVCLSKCTSYFFYMYINNSLNE</sequence>
<gene>
    <name evidence="2" type="ordered locus">ERWE_CDS_06990</name>
</gene>
<dbReference type="AlphaFoldDB" id="A0A0H3M1N4"/>
<dbReference type="HOGENOM" id="CLU_2787233_0_0_5"/>
<organism evidence="2 3">
    <name type="scientific">Ehrlichia ruminantium (strain Welgevonden)</name>
    <dbReference type="NCBI Taxonomy" id="254945"/>
    <lineage>
        <taxon>Bacteria</taxon>
        <taxon>Pseudomonadati</taxon>
        <taxon>Pseudomonadota</taxon>
        <taxon>Alphaproteobacteria</taxon>
        <taxon>Rickettsiales</taxon>
        <taxon>Anaplasmataceae</taxon>
        <taxon>Ehrlichia</taxon>
    </lineage>
</organism>
<keyword evidence="1" id="KW-1133">Transmembrane helix</keyword>
<accession>A0A0H3M1N4</accession>
<keyword evidence="1" id="KW-0472">Membrane</keyword>
<reference evidence="2 3" key="1">
    <citation type="journal article" date="2006" name="J. Bacteriol.">
        <title>Comparative genomic analysis of three strains of Ehrlichia ruminantium reveals an active process of genome size plasticity.</title>
        <authorList>
            <person name="Frutos R."/>
            <person name="Viari A."/>
            <person name="Ferraz C."/>
            <person name="Morgat A."/>
            <person name="Eychenie S."/>
            <person name="Kandassami Y."/>
            <person name="Chantal I."/>
            <person name="Bensaid A."/>
            <person name="Coissac E."/>
            <person name="Vachiery N."/>
            <person name="Demaille J."/>
            <person name="Martinez D."/>
        </authorList>
    </citation>
    <scope>NUCLEOTIDE SEQUENCE [LARGE SCALE GENOMIC DNA]</scope>
    <source>
        <strain evidence="2 3">Welgevonden</strain>
    </source>
</reference>
<name>A0A0H3M1N4_EHRRW</name>
<proteinExistence type="predicted"/>
<protein>
    <submittedName>
        <fullName evidence="2">Uncharacterized protein</fullName>
    </submittedName>
</protein>
<dbReference type="KEGG" id="erw:ERWE_CDS_06990"/>